<reference evidence="10" key="1">
    <citation type="submission" date="2021-05" db="EMBL/GenBank/DDBJ databases">
        <authorList>
            <person name="Pietrasiak N."/>
            <person name="Ward R."/>
            <person name="Stajich J.E."/>
            <person name="Kurbessoian T."/>
        </authorList>
    </citation>
    <scope>NUCLEOTIDE SEQUENCE</scope>
    <source>
        <strain evidence="10">UHER 2000/2452</strain>
    </source>
</reference>
<keyword evidence="7 8" id="KW-0472">Membrane</keyword>
<name>A0A951QAH6_9CYAN</name>
<evidence type="ECO:0000313" key="10">
    <source>
        <dbReference type="EMBL" id="MBW4658254.1"/>
    </source>
</evidence>
<keyword evidence="4" id="KW-1003">Cell membrane</keyword>
<evidence type="ECO:0000256" key="3">
    <source>
        <dbReference type="ARBA" id="ARBA00010792"/>
    </source>
</evidence>
<evidence type="ECO:0000256" key="2">
    <source>
        <dbReference type="ARBA" id="ARBA00009458"/>
    </source>
</evidence>
<protein>
    <submittedName>
        <fullName evidence="10">DedA family protein</fullName>
    </submittedName>
</protein>
<organism evidence="10 11">
    <name type="scientific">Drouetiella hepatica Uher 2000/2452</name>
    <dbReference type="NCBI Taxonomy" id="904376"/>
    <lineage>
        <taxon>Bacteria</taxon>
        <taxon>Bacillati</taxon>
        <taxon>Cyanobacteriota</taxon>
        <taxon>Cyanophyceae</taxon>
        <taxon>Oculatellales</taxon>
        <taxon>Oculatellaceae</taxon>
        <taxon>Drouetiella</taxon>
    </lineage>
</organism>
<evidence type="ECO:0000313" key="11">
    <source>
        <dbReference type="Proteomes" id="UP000757435"/>
    </source>
</evidence>
<accession>A0A951QAH6</accession>
<dbReference type="GO" id="GO:0005886">
    <property type="term" value="C:plasma membrane"/>
    <property type="evidence" value="ECO:0007669"/>
    <property type="project" value="UniProtKB-SubCell"/>
</dbReference>
<comment type="caution">
    <text evidence="10">The sequence shown here is derived from an EMBL/GenBank/DDBJ whole genome shotgun (WGS) entry which is preliminary data.</text>
</comment>
<feature type="domain" description="VTT" evidence="9">
    <location>
        <begin position="36"/>
        <end position="162"/>
    </location>
</feature>
<evidence type="ECO:0000259" key="9">
    <source>
        <dbReference type="Pfam" id="PF09335"/>
    </source>
</evidence>
<proteinExistence type="inferred from homology"/>
<evidence type="ECO:0000256" key="4">
    <source>
        <dbReference type="ARBA" id="ARBA00022475"/>
    </source>
</evidence>
<dbReference type="Pfam" id="PF09335">
    <property type="entry name" value="VTT_dom"/>
    <property type="match status" value="1"/>
</dbReference>
<dbReference type="Proteomes" id="UP000757435">
    <property type="component" value="Unassembled WGS sequence"/>
</dbReference>
<gene>
    <name evidence="10" type="ORF">KME15_06240</name>
</gene>
<reference evidence="10" key="2">
    <citation type="journal article" date="2022" name="Microbiol. Resour. Announc.">
        <title>Metagenome Sequencing to Explore Phylogenomics of Terrestrial Cyanobacteria.</title>
        <authorList>
            <person name="Ward R.D."/>
            <person name="Stajich J.E."/>
            <person name="Johansen J.R."/>
            <person name="Huntemann M."/>
            <person name="Clum A."/>
            <person name="Foster B."/>
            <person name="Foster B."/>
            <person name="Roux S."/>
            <person name="Palaniappan K."/>
            <person name="Varghese N."/>
            <person name="Mukherjee S."/>
            <person name="Reddy T.B.K."/>
            <person name="Daum C."/>
            <person name="Copeland A."/>
            <person name="Chen I.A."/>
            <person name="Ivanova N.N."/>
            <person name="Kyrpides N.C."/>
            <person name="Shapiro N."/>
            <person name="Eloe-Fadrosh E.A."/>
            <person name="Pietrasiak N."/>
        </authorList>
    </citation>
    <scope>NUCLEOTIDE SEQUENCE</scope>
    <source>
        <strain evidence="10">UHER 2000/2452</strain>
    </source>
</reference>
<comment type="subcellular location">
    <subcellularLocation>
        <location evidence="1">Cell membrane</location>
        <topology evidence="1">Multi-pass membrane protein</topology>
    </subcellularLocation>
</comment>
<feature type="transmembrane region" description="Helical" evidence="8">
    <location>
        <begin position="176"/>
        <end position="197"/>
    </location>
</feature>
<dbReference type="AlphaFoldDB" id="A0A951QAH6"/>
<evidence type="ECO:0000256" key="6">
    <source>
        <dbReference type="ARBA" id="ARBA00022989"/>
    </source>
</evidence>
<comment type="similarity">
    <text evidence="3">Belongs to the DedA family.</text>
</comment>
<dbReference type="InterPro" id="IPR020726">
    <property type="entry name" value="Bcl2_BH2_motif_CS"/>
</dbReference>
<dbReference type="InterPro" id="IPR051311">
    <property type="entry name" value="DedA_domain"/>
</dbReference>
<evidence type="ECO:0000256" key="1">
    <source>
        <dbReference type="ARBA" id="ARBA00004651"/>
    </source>
</evidence>
<comment type="similarity">
    <text evidence="2">Belongs to the Bcl-2 family.</text>
</comment>
<dbReference type="InterPro" id="IPR032816">
    <property type="entry name" value="VTT_dom"/>
</dbReference>
<dbReference type="PANTHER" id="PTHR42709:SF6">
    <property type="entry name" value="UNDECAPRENYL PHOSPHATE TRANSPORTER A"/>
    <property type="match status" value="1"/>
</dbReference>
<feature type="transmembrane region" description="Helical" evidence="8">
    <location>
        <begin position="142"/>
        <end position="164"/>
    </location>
</feature>
<dbReference type="EMBL" id="JAHHHD010000004">
    <property type="protein sequence ID" value="MBW4658254.1"/>
    <property type="molecule type" value="Genomic_DNA"/>
</dbReference>
<evidence type="ECO:0000256" key="7">
    <source>
        <dbReference type="ARBA" id="ARBA00023136"/>
    </source>
</evidence>
<keyword evidence="6 8" id="KW-1133">Transmembrane helix</keyword>
<dbReference type="PROSITE" id="PS01258">
    <property type="entry name" value="BH2"/>
    <property type="match status" value="1"/>
</dbReference>
<dbReference type="PANTHER" id="PTHR42709">
    <property type="entry name" value="ALKALINE PHOSPHATASE LIKE PROTEIN"/>
    <property type="match status" value="1"/>
</dbReference>
<evidence type="ECO:0000256" key="5">
    <source>
        <dbReference type="ARBA" id="ARBA00022692"/>
    </source>
</evidence>
<evidence type="ECO:0000256" key="8">
    <source>
        <dbReference type="SAM" id="Phobius"/>
    </source>
</evidence>
<keyword evidence="5 8" id="KW-0812">Transmembrane</keyword>
<sequence length="221" mass="23925">MSLDLIPLETLQQIAQDYGYWSVFLGIMLENTGIPIPGETITLAGGFLAGSGELDYWMVLGSAIAGAVIGDNIGYWIGRNGGWALLLRLGRLFRIREEQLISVRDQFSQNAARAVFLGRFVALLRIFAGPLAGIAQMPYGKFFVCNLAGAAVWASVMVSLSYFVGQVVPLEQLITWTAQLGVLALLGVVAWIGRAIWLDSRIRQSSKTTSAEAACETPSSH</sequence>